<accession>A0A1V4QGP2</accession>
<gene>
    <name evidence="1" type="ORF">BXT86_02600</name>
</gene>
<evidence type="ECO:0000313" key="2">
    <source>
        <dbReference type="Proteomes" id="UP000191663"/>
    </source>
</evidence>
<name>A0A1V4QGP2_UNCW3</name>
<dbReference type="EMBL" id="MUKB01000034">
    <property type="protein sequence ID" value="OPX18167.1"/>
    <property type="molecule type" value="Genomic_DNA"/>
</dbReference>
<evidence type="ECO:0008006" key="3">
    <source>
        <dbReference type="Google" id="ProtNLM"/>
    </source>
</evidence>
<protein>
    <recommendedName>
        <fullName evidence="3">GWxTD domain-containing protein</fullName>
    </recommendedName>
</protein>
<reference evidence="2" key="1">
    <citation type="submission" date="2017-01" db="EMBL/GenBank/DDBJ databases">
        <title>Novel pathways for hydrocarbon cycling and metabolic interdependencies in hydrothermal sediment communities.</title>
        <authorList>
            <person name="Dombrowski N."/>
            <person name="Seitz K."/>
            <person name="Teske A."/>
            <person name="Baker B."/>
        </authorList>
    </citation>
    <scope>NUCLEOTIDE SEQUENCE [LARGE SCALE GENOMIC DNA]</scope>
</reference>
<dbReference type="AlphaFoldDB" id="A0A1V4QGP2"/>
<dbReference type="InterPro" id="IPR030959">
    <property type="entry name" value="GWxTD_dom"/>
</dbReference>
<proteinExistence type="predicted"/>
<dbReference type="Proteomes" id="UP000191663">
    <property type="component" value="Unassembled WGS sequence"/>
</dbReference>
<organism evidence="1 2">
    <name type="scientific">candidate division WOR-3 bacterium 4484_100</name>
    <dbReference type="NCBI Taxonomy" id="1936077"/>
    <lineage>
        <taxon>Bacteria</taxon>
        <taxon>Bacteria division WOR-3</taxon>
    </lineage>
</organism>
<sequence length="432" mass="50943">MKKIIIFSLSILFCTVNVITPQYYRLIEKERKIYLGLKAMDSVVAQQYIELPSAYERKALYEKFWKNKEPQKRTEFEERIEYAFKNFGRYAPLSDERIPIYIKYGQPTKRERIIPQKIIGTKTHILVKPAEVWTYRTKGLIFDFVRKGRAYKLLACSSFGDSVKIPYLMKISSDTLIDIKKDQNLDFNLSYGRFRQQENLTRLELYISLDIDDTTGLSLYRRIRVRDKNDSIISESNDLLKPFDAGFGTFYDEINLWLKPEKYQIEISYADIKNHRFGQKELAVSLIEYQNDAKEISDLVPALLIDHAVTREKFDKPIGRMIPLIKPVLPIHQPFYLYVEVYNLKTRDGQHHLRTTYEVYNKEKMHKEIVDIMIDDWFEPGDVAYLGAHYHPMDLPPGHYIIVLRAKDQLSGKERTAITENYESLTFVQKLL</sequence>
<comment type="caution">
    <text evidence="1">The sequence shown here is derived from an EMBL/GenBank/DDBJ whole genome shotgun (WGS) entry which is preliminary data.</text>
</comment>
<dbReference type="NCBIfam" id="TIGR04514">
    <property type="entry name" value="GWxTD_dom"/>
    <property type="match status" value="1"/>
</dbReference>
<evidence type="ECO:0000313" key="1">
    <source>
        <dbReference type="EMBL" id="OPX18167.1"/>
    </source>
</evidence>